<evidence type="ECO:0000313" key="4">
    <source>
        <dbReference type="EMBL" id="GEA88004.1"/>
    </source>
</evidence>
<accession>A0A4Y3KX29</accession>
<feature type="region of interest" description="Disordered" evidence="1">
    <location>
        <begin position="378"/>
        <end position="415"/>
    </location>
</feature>
<proteinExistence type="predicted"/>
<feature type="domain" description="Orotate phosphoribosyltransferase-like" evidence="3">
    <location>
        <begin position="60"/>
        <end position="294"/>
    </location>
</feature>
<feature type="region of interest" description="Disordered" evidence="1">
    <location>
        <begin position="1"/>
        <end position="32"/>
    </location>
</feature>
<dbReference type="InterPro" id="IPR041688">
    <property type="entry name" value="PRTase_2"/>
</dbReference>
<dbReference type="CDD" id="cd06223">
    <property type="entry name" value="PRTases_typeI"/>
    <property type="match status" value="1"/>
</dbReference>
<evidence type="ECO:0000259" key="2">
    <source>
        <dbReference type="Pfam" id="PF12500"/>
    </source>
</evidence>
<dbReference type="RefSeq" id="WP_218026465.1">
    <property type="nucleotide sequence ID" value="NZ_BJLR01000017.1"/>
</dbReference>
<evidence type="ECO:0008006" key="6">
    <source>
        <dbReference type="Google" id="ProtNLM"/>
    </source>
</evidence>
<reference evidence="4" key="1">
    <citation type="submission" date="2019-06" db="EMBL/GenBank/DDBJ databases">
        <title>Whole genome shotgun sequence of Cellulomonas cellasea NBRC 3753.</title>
        <authorList>
            <person name="Hosoyama A."/>
            <person name="Uohara A."/>
            <person name="Ohji S."/>
            <person name="Ichikawa N."/>
        </authorList>
    </citation>
    <scope>NUCLEOTIDE SEQUENCE [LARGE SCALE GENOMIC DNA]</scope>
    <source>
        <strain evidence="4">NBRC 3753</strain>
    </source>
</reference>
<feature type="compositionally biased region" description="Low complexity" evidence="1">
    <location>
        <begin position="20"/>
        <end position="32"/>
    </location>
</feature>
<dbReference type="AlphaFoldDB" id="A0A4Y3KX29"/>
<dbReference type="Proteomes" id="UP000317046">
    <property type="component" value="Unassembled WGS sequence"/>
</dbReference>
<feature type="domain" description="TRSP" evidence="2">
    <location>
        <begin position="416"/>
        <end position="487"/>
    </location>
</feature>
<evidence type="ECO:0000313" key="5">
    <source>
        <dbReference type="Proteomes" id="UP000317046"/>
    </source>
</evidence>
<dbReference type="SUPFAM" id="SSF53271">
    <property type="entry name" value="PRTase-like"/>
    <property type="match status" value="1"/>
</dbReference>
<sequence>MTGRHAAGAPEGAQPGDRPSSGGTRSAASTGRWSGGWVAERLGVGLATTGSPVGVTLPELVGLALRRNPRRAHLLVSTVLGKHVPTDPRVVHASAELLGALAAARIAGSGDDDATTPAWTAAVDALAPAVAGVPGAAATLRARTDALVTDLRARHASALTGAVVLGYAETATALGHGVAEALGARYLHSTRRAVPGVALAGGFEEQHSHATSHLLLPEDPAFLAGPGPLVLVDDELSTGQTILNTITALHERYPRGRYVVAALVDVRSDDDRARVADLADRLGVQIDAVALVAGTITLGDDVLAAGRRLVEEHSASDTVSPAAPGAGGVGEVVRLGALGWPTDVPDGARHGLTPEQLDRLGAAARDAASTLAAQLGGGAPAPAAAVRDGGSPAGATSDGTPAAGATSEGSAAAPAPAAAARRVLVLGTEELMHAPLLLAAHLADLLDEHGGTVAFSSTTRSPVLALDAEDYAIRTRLVFPSHDDPADDGTGGPADGTTATSTTATSTPATSTPVASTPVDGTAGSGDGAGDRFAYNVAPGADPRRRFTDVVVVVDSAGDTPALHAPGGLAASVAAHTDRVHLVVLPSYRPAAGAPHPQETSP</sequence>
<dbReference type="InterPro" id="IPR029057">
    <property type="entry name" value="PRTase-like"/>
</dbReference>
<name>A0A4Y3KX29_9CELL</name>
<keyword evidence="5" id="KW-1185">Reference proteome</keyword>
<dbReference type="Gene3D" id="3.40.50.2020">
    <property type="match status" value="1"/>
</dbReference>
<dbReference type="Pfam" id="PF15609">
    <property type="entry name" value="PRTase_2"/>
    <property type="match status" value="1"/>
</dbReference>
<evidence type="ECO:0000256" key="1">
    <source>
        <dbReference type="SAM" id="MobiDB-lite"/>
    </source>
</evidence>
<organism evidence="4 5">
    <name type="scientific">Cellulomonas cellasea</name>
    <dbReference type="NCBI Taxonomy" id="43670"/>
    <lineage>
        <taxon>Bacteria</taxon>
        <taxon>Bacillati</taxon>
        <taxon>Actinomycetota</taxon>
        <taxon>Actinomycetes</taxon>
        <taxon>Micrococcales</taxon>
        <taxon>Cellulomonadaceae</taxon>
        <taxon>Cellulomonas</taxon>
    </lineage>
</organism>
<feature type="region of interest" description="Disordered" evidence="1">
    <location>
        <begin position="479"/>
        <end position="540"/>
    </location>
</feature>
<feature type="compositionally biased region" description="Low complexity" evidence="1">
    <location>
        <begin position="399"/>
        <end position="415"/>
    </location>
</feature>
<dbReference type="InterPro" id="IPR022537">
    <property type="entry name" value="TRSP_dom"/>
</dbReference>
<feature type="compositionally biased region" description="Low complexity" evidence="1">
    <location>
        <begin position="495"/>
        <end position="522"/>
    </location>
</feature>
<gene>
    <name evidence="4" type="ORF">CCE01nite_19530</name>
</gene>
<dbReference type="Pfam" id="PF12500">
    <property type="entry name" value="TRSP"/>
    <property type="match status" value="1"/>
</dbReference>
<evidence type="ECO:0000259" key="3">
    <source>
        <dbReference type="Pfam" id="PF15609"/>
    </source>
</evidence>
<dbReference type="EMBL" id="BJLR01000017">
    <property type="protein sequence ID" value="GEA88004.1"/>
    <property type="molecule type" value="Genomic_DNA"/>
</dbReference>
<dbReference type="InterPro" id="IPR000836">
    <property type="entry name" value="PRTase_dom"/>
</dbReference>
<protein>
    <recommendedName>
        <fullName evidence="6">Phosphoribosyltransferase domain-containing protein</fullName>
    </recommendedName>
</protein>
<comment type="caution">
    <text evidence="4">The sequence shown here is derived from an EMBL/GenBank/DDBJ whole genome shotgun (WGS) entry which is preliminary data.</text>
</comment>